<name>X6LXV7_RETFI</name>
<evidence type="ECO:0000313" key="3">
    <source>
        <dbReference type="Proteomes" id="UP000023152"/>
    </source>
</evidence>
<dbReference type="AlphaFoldDB" id="X6LXV7"/>
<reference evidence="2 3" key="1">
    <citation type="journal article" date="2013" name="Curr. Biol.">
        <title>The Genome of the Foraminiferan Reticulomyxa filosa.</title>
        <authorList>
            <person name="Glockner G."/>
            <person name="Hulsmann N."/>
            <person name="Schleicher M."/>
            <person name="Noegel A.A."/>
            <person name="Eichinger L."/>
            <person name="Gallinger C."/>
            <person name="Pawlowski J."/>
            <person name="Sierra R."/>
            <person name="Euteneuer U."/>
            <person name="Pillet L."/>
            <person name="Moustafa A."/>
            <person name="Platzer M."/>
            <person name="Groth M."/>
            <person name="Szafranski K."/>
            <person name="Schliwa M."/>
        </authorList>
    </citation>
    <scope>NUCLEOTIDE SEQUENCE [LARGE SCALE GENOMIC DNA]</scope>
</reference>
<gene>
    <name evidence="2" type="ORF">RFI_30622</name>
</gene>
<protein>
    <submittedName>
        <fullName evidence="2">Uncharacterized protein</fullName>
    </submittedName>
</protein>
<keyword evidence="3" id="KW-1185">Reference proteome</keyword>
<accession>X6LXV7</accession>
<dbReference type="EMBL" id="ASPP01026807">
    <property type="protein sequence ID" value="ETO06768.1"/>
    <property type="molecule type" value="Genomic_DNA"/>
</dbReference>
<feature type="region of interest" description="Disordered" evidence="1">
    <location>
        <begin position="1"/>
        <end position="36"/>
    </location>
</feature>
<proteinExistence type="predicted"/>
<dbReference type="Proteomes" id="UP000023152">
    <property type="component" value="Unassembled WGS sequence"/>
</dbReference>
<evidence type="ECO:0000256" key="1">
    <source>
        <dbReference type="SAM" id="MobiDB-lite"/>
    </source>
</evidence>
<comment type="caution">
    <text evidence="2">The sequence shown here is derived from an EMBL/GenBank/DDBJ whole genome shotgun (WGS) entry which is preliminary data.</text>
</comment>
<organism evidence="2 3">
    <name type="scientific">Reticulomyxa filosa</name>
    <dbReference type="NCBI Taxonomy" id="46433"/>
    <lineage>
        <taxon>Eukaryota</taxon>
        <taxon>Sar</taxon>
        <taxon>Rhizaria</taxon>
        <taxon>Retaria</taxon>
        <taxon>Foraminifera</taxon>
        <taxon>Monothalamids</taxon>
        <taxon>Reticulomyxidae</taxon>
        <taxon>Reticulomyxa</taxon>
    </lineage>
</organism>
<evidence type="ECO:0000313" key="2">
    <source>
        <dbReference type="EMBL" id="ETO06768.1"/>
    </source>
</evidence>
<sequence>MAEALREKEKGEKDKIETSDKKTTETKGGEQEEGSLTKPVVSKWSILNPRFVWGGGKCKRRNFIGRVTISECFRVSFDLKVHGQHGNHWASILHIGAVDGERIPGVWFHPGTLQLHVRVSDIEDGNRGYDPNSLCEIGETYHIEVESLKDGTVTFKLNGKVITTRGDVVVLTKFQAPIFAGDPWFVHAFFF</sequence>
<feature type="compositionally biased region" description="Basic and acidic residues" evidence="1">
    <location>
        <begin position="1"/>
        <end position="30"/>
    </location>
</feature>